<dbReference type="EMBL" id="BARW01012259">
    <property type="protein sequence ID" value="GAI82233.1"/>
    <property type="molecule type" value="Genomic_DNA"/>
</dbReference>
<sequence length="70" mass="7958">AVKEGIIHPGYVAQASEIGKFGRLYEIDDFANKKREKMELPQLKSEGKDIQTIYKSTGVDKYIAKPEEEK</sequence>
<proteinExistence type="predicted"/>
<accession>X1RNK1</accession>
<dbReference type="AlphaFoldDB" id="X1RNK1"/>
<organism evidence="1">
    <name type="scientific">marine sediment metagenome</name>
    <dbReference type="NCBI Taxonomy" id="412755"/>
    <lineage>
        <taxon>unclassified sequences</taxon>
        <taxon>metagenomes</taxon>
        <taxon>ecological metagenomes</taxon>
    </lineage>
</organism>
<evidence type="ECO:0000313" key="1">
    <source>
        <dbReference type="EMBL" id="GAI82233.1"/>
    </source>
</evidence>
<reference evidence="1" key="1">
    <citation type="journal article" date="2014" name="Front. Microbiol.">
        <title>High frequency of phylogenetically diverse reductive dehalogenase-homologous genes in deep subseafloor sedimentary metagenomes.</title>
        <authorList>
            <person name="Kawai M."/>
            <person name="Futagami T."/>
            <person name="Toyoda A."/>
            <person name="Takaki Y."/>
            <person name="Nishi S."/>
            <person name="Hori S."/>
            <person name="Arai W."/>
            <person name="Tsubouchi T."/>
            <person name="Morono Y."/>
            <person name="Uchiyama I."/>
            <person name="Ito T."/>
            <person name="Fujiyama A."/>
            <person name="Inagaki F."/>
            <person name="Takami H."/>
        </authorList>
    </citation>
    <scope>NUCLEOTIDE SEQUENCE</scope>
    <source>
        <strain evidence="1">Expedition CK06-06</strain>
    </source>
</reference>
<comment type="caution">
    <text evidence="1">The sequence shown here is derived from an EMBL/GenBank/DDBJ whole genome shotgun (WGS) entry which is preliminary data.</text>
</comment>
<protein>
    <submittedName>
        <fullName evidence="1">Uncharacterized protein</fullName>
    </submittedName>
</protein>
<feature type="non-terminal residue" evidence="1">
    <location>
        <position position="1"/>
    </location>
</feature>
<gene>
    <name evidence="1" type="ORF">S12H4_23196</name>
</gene>
<name>X1RNK1_9ZZZZ</name>